<feature type="region of interest" description="Disordered" evidence="1">
    <location>
        <begin position="1"/>
        <end position="43"/>
    </location>
</feature>
<sequence>MPSLFSDPESESPPPPQALTASRREARSNADTPRFRCVRAPTDAPDIGRPFKVVLPSHGLIRPALQRVPRAYRAN</sequence>
<evidence type="ECO:0000256" key="1">
    <source>
        <dbReference type="SAM" id="MobiDB-lite"/>
    </source>
</evidence>
<keyword evidence="3" id="KW-1185">Reference proteome</keyword>
<reference evidence="3" key="1">
    <citation type="journal article" date="2019" name="Int. J. Syst. Evol. Microbiol.">
        <title>The Global Catalogue of Microorganisms (GCM) 10K type strain sequencing project: providing services to taxonomists for standard genome sequencing and annotation.</title>
        <authorList>
            <consortium name="The Broad Institute Genomics Platform"/>
            <consortium name="The Broad Institute Genome Sequencing Center for Infectious Disease"/>
            <person name="Wu L."/>
            <person name="Ma J."/>
        </authorList>
    </citation>
    <scope>NUCLEOTIDE SEQUENCE [LARGE SCALE GENOMIC DNA]</scope>
    <source>
        <strain evidence="3">JCM 18409</strain>
    </source>
</reference>
<name>A0ABP9JGI5_9ACTN</name>
<dbReference type="Proteomes" id="UP001501759">
    <property type="component" value="Unassembled WGS sequence"/>
</dbReference>
<organism evidence="2 3">
    <name type="scientific">Streptomyces siamensis</name>
    <dbReference type="NCBI Taxonomy" id="1274986"/>
    <lineage>
        <taxon>Bacteria</taxon>
        <taxon>Bacillati</taxon>
        <taxon>Actinomycetota</taxon>
        <taxon>Actinomycetes</taxon>
        <taxon>Kitasatosporales</taxon>
        <taxon>Streptomycetaceae</taxon>
        <taxon>Streptomyces</taxon>
    </lineage>
</organism>
<dbReference type="EMBL" id="BAABKB010000034">
    <property type="protein sequence ID" value="GAA5030930.1"/>
    <property type="molecule type" value="Genomic_DNA"/>
</dbReference>
<gene>
    <name evidence="2" type="ORF">GCM10023335_71770</name>
</gene>
<protein>
    <submittedName>
        <fullName evidence="2">Uncharacterized protein</fullName>
    </submittedName>
</protein>
<accession>A0ABP9JGI5</accession>
<comment type="caution">
    <text evidence="2">The sequence shown here is derived from an EMBL/GenBank/DDBJ whole genome shotgun (WGS) entry which is preliminary data.</text>
</comment>
<proteinExistence type="predicted"/>
<evidence type="ECO:0000313" key="2">
    <source>
        <dbReference type="EMBL" id="GAA5030930.1"/>
    </source>
</evidence>
<evidence type="ECO:0000313" key="3">
    <source>
        <dbReference type="Proteomes" id="UP001501759"/>
    </source>
</evidence>